<organism evidence="5">
    <name type="scientific">Ectopseudomonas oleovorans</name>
    <name type="common">Pseudomonas oleovorans</name>
    <dbReference type="NCBI Taxonomy" id="301"/>
    <lineage>
        <taxon>Bacteria</taxon>
        <taxon>Pseudomonadati</taxon>
        <taxon>Pseudomonadota</taxon>
        <taxon>Gammaproteobacteria</taxon>
        <taxon>Pseudomonadales</taxon>
        <taxon>Pseudomonadaceae</taxon>
        <taxon>Ectopseudomonas</taxon>
    </lineage>
</organism>
<comment type="cofactor">
    <cofactor evidence="2">
        <name>Cu cation</name>
        <dbReference type="ChEBI" id="CHEBI:23378"/>
    </cofactor>
    <text evidence="2">Binds 1 copper ion per subunit.</text>
</comment>
<dbReference type="GO" id="GO:0005507">
    <property type="term" value="F:copper ion binding"/>
    <property type="evidence" value="ECO:0007669"/>
    <property type="project" value="InterPro"/>
</dbReference>
<keyword evidence="4" id="KW-0732">Signal</keyword>
<feature type="signal peptide" evidence="4">
    <location>
        <begin position="1"/>
        <end position="19"/>
    </location>
</feature>
<dbReference type="PROSITE" id="PS00332">
    <property type="entry name" value="SOD_CU_ZN_2"/>
    <property type="match status" value="1"/>
</dbReference>
<dbReference type="EC" id="1.15.1.1" evidence="2"/>
<dbReference type="Gene3D" id="2.60.40.200">
    <property type="entry name" value="Superoxide dismutase, copper/zinc binding domain"/>
    <property type="match status" value="1"/>
</dbReference>
<dbReference type="InterPro" id="IPR018152">
    <property type="entry name" value="SOD_Cu/Zn_BS"/>
</dbReference>
<dbReference type="InterPro" id="IPR001424">
    <property type="entry name" value="SOD_Cu_Zn_dom"/>
</dbReference>
<evidence type="ECO:0000256" key="4">
    <source>
        <dbReference type="SAM" id="SignalP"/>
    </source>
</evidence>
<dbReference type="NCBIfam" id="NF007628">
    <property type="entry name" value="PRK10290.1"/>
    <property type="match status" value="1"/>
</dbReference>
<feature type="chain" id="PRO_5043747461" description="Superoxide dismutase [Cu-Zn]" evidence="4">
    <location>
        <begin position="20"/>
        <end position="179"/>
    </location>
</feature>
<dbReference type="EMBL" id="LR130779">
    <property type="protein sequence ID" value="VDN64912.1"/>
    <property type="molecule type" value="Genomic_DNA"/>
</dbReference>
<dbReference type="SUPFAM" id="SSF49329">
    <property type="entry name" value="Cu,Zn superoxide dismutase-like"/>
    <property type="match status" value="1"/>
</dbReference>
<keyword evidence="2" id="KW-0862">Zinc</keyword>
<dbReference type="GO" id="GO:0004784">
    <property type="term" value="F:superoxide dismutase activity"/>
    <property type="evidence" value="ECO:0007669"/>
    <property type="project" value="UniProtKB-EC"/>
</dbReference>
<evidence type="ECO:0000256" key="3">
    <source>
        <dbReference type="SAM" id="MobiDB-lite"/>
    </source>
</evidence>
<evidence type="ECO:0000256" key="1">
    <source>
        <dbReference type="ARBA" id="ARBA00010457"/>
    </source>
</evidence>
<gene>
    <name evidence="5" type="primary">sodC</name>
    <name evidence="5" type="ORF">POT9AD_3937</name>
</gene>
<comment type="similarity">
    <text evidence="1 2">Belongs to the Cu-Zn superoxide dismutase family.</text>
</comment>
<dbReference type="OrthoDB" id="5431326at2"/>
<feature type="region of interest" description="Disordered" evidence="3">
    <location>
        <begin position="86"/>
        <end position="107"/>
    </location>
</feature>
<sequence>MKPLIPLAFALLGAASVQASETITVTMQQATEKGPGAAVGTVTISESAHGLVFTPNLKGLEPGIHGFHVHAKASCDAVEADGKLTPAGAAGGHWDPNEAGRHGFPWEDDAHLGDLPALYVGADGSASQPVLAPRLERLEALRDHALMIHAGSDNHADHPQPLGGGGARVACGVIKAPAS</sequence>
<dbReference type="InterPro" id="IPR036423">
    <property type="entry name" value="SOD-like_Cu/Zn_dom_sf"/>
</dbReference>
<reference evidence="5" key="1">
    <citation type="submission" date="2018-11" db="EMBL/GenBank/DDBJ databases">
        <authorList>
            <consortium name="Genoscope - CEA"/>
            <person name="William W."/>
        </authorList>
    </citation>
    <scope>NUCLEOTIDE SEQUENCE [LARGE SCALE GENOMIC DNA]</scope>
    <source>
        <strain evidence="5">T9AD</strain>
    </source>
</reference>
<evidence type="ECO:0000256" key="2">
    <source>
        <dbReference type="RuleBase" id="RU000393"/>
    </source>
</evidence>
<dbReference type="Pfam" id="PF00080">
    <property type="entry name" value="Sod_Cu"/>
    <property type="match status" value="1"/>
</dbReference>
<keyword evidence="2" id="KW-0186">Copper</keyword>
<evidence type="ECO:0000313" key="5">
    <source>
        <dbReference type="EMBL" id="VDN64912.1"/>
    </source>
</evidence>
<dbReference type="PANTHER" id="PTHR10003">
    <property type="entry name" value="SUPEROXIDE DISMUTASE CU-ZN -RELATED"/>
    <property type="match status" value="1"/>
</dbReference>
<keyword evidence="2" id="KW-0479">Metal-binding</keyword>
<dbReference type="InterPro" id="IPR024134">
    <property type="entry name" value="SOD_Cu/Zn_/chaperone"/>
</dbReference>
<name>A0A653B8D0_ECTOL</name>
<accession>A0A653B8D0</accession>
<keyword evidence="2 5" id="KW-0560">Oxidoreductase</keyword>
<comment type="catalytic activity">
    <reaction evidence="2">
        <text>2 superoxide + 2 H(+) = H2O2 + O2</text>
        <dbReference type="Rhea" id="RHEA:20696"/>
        <dbReference type="ChEBI" id="CHEBI:15378"/>
        <dbReference type="ChEBI" id="CHEBI:15379"/>
        <dbReference type="ChEBI" id="CHEBI:16240"/>
        <dbReference type="ChEBI" id="CHEBI:18421"/>
        <dbReference type="EC" id="1.15.1.1"/>
    </reaction>
</comment>
<dbReference type="AlphaFoldDB" id="A0A653B8D0"/>
<comment type="function">
    <text evidence="2">Destroys radicals which are normally produced within the cells and which are toxic to biological systems.</text>
</comment>
<comment type="cofactor">
    <cofactor evidence="2">
        <name>Zn(2+)</name>
        <dbReference type="ChEBI" id="CHEBI:29105"/>
    </cofactor>
    <text evidence="2">Binds 1 zinc ion per subunit.</text>
</comment>
<proteinExistence type="inferred from homology"/>
<dbReference type="CDD" id="cd00305">
    <property type="entry name" value="Cu-Zn_Superoxide_Dismutase"/>
    <property type="match status" value="1"/>
</dbReference>
<feature type="compositionally biased region" description="Basic and acidic residues" evidence="3">
    <location>
        <begin position="95"/>
        <end position="107"/>
    </location>
</feature>
<protein>
    <recommendedName>
        <fullName evidence="2">Superoxide dismutase [Cu-Zn]</fullName>
        <ecNumber evidence="2">1.15.1.1</ecNumber>
    </recommendedName>
</protein>